<evidence type="ECO:0000313" key="2">
    <source>
        <dbReference type="EMBL" id="BCD99793.1"/>
    </source>
</evidence>
<dbReference type="Proteomes" id="UP001320119">
    <property type="component" value="Chromosome"/>
</dbReference>
<reference evidence="2 3" key="1">
    <citation type="journal article" date="2022" name="IScience">
        <title>An ultrasensitive nanofiber-based assay for enzymatic hydrolysis and deep-sea microbial degradation of cellulose.</title>
        <authorList>
            <person name="Tsudome M."/>
            <person name="Tachioka M."/>
            <person name="Miyazaki M."/>
            <person name="Uchimura K."/>
            <person name="Tsuda M."/>
            <person name="Takaki Y."/>
            <person name="Deguchi S."/>
        </authorList>
    </citation>
    <scope>NUCLEOTIDE SEQUENCE [LARGE SCALE GENOMIC DNA]</scope>
    <source>
        <strain evidence="2 3">GE09</strain>
    </source>
</reference>
<feature type="signal peptide" evidence="1">
    <location>
        <begin position="1"/>
        <end position="17"/>
    </location>
</feature>
<dbReference type="PANTHER" id="PTHR23084">
    <property type="entry name" value="PHOSPHATIDYLINOSITOL-4-PHOSPHATE 5-KINASE RELATED"/>
    <property type="match status" value="1"/>
</dbReference>
<feature type="chain" id="PRO_5043018941" evidence="1">
    <location>
        <begin position="18"/>
        <end position="761"/>
    </location>
</feature>
<dbReference type="RefSeq" id="WP_236985093.1">
    <property type="nucleotide sequence ID" value="NZ_AP023086.1"/>
</dbReference>
<dbReference type="KEGG" id="marq:MARGE09_P3995"/>
<dbReference type="EMBL" id="AP023086">
    <property type="protein sequence ID" value="BCD99793.1"/>
    <property type="molecule type" value="Genomic_DNA"/>
</dbReference>
<dbReference type="AlphaFoldDB" id="A0AAN1WLG4"/>
<protein>
    <submittedName>
        <fullName evidence="2">Uncharacterized protein</fullName>
    </submittedName>
</protein>
<sequence>MRLALMLILVLSPFSYAELQLEKLAKDDWIELRTDNFVVVTDMKAKKAKSLVSDLENFHYFITNTLGKPLVTAKPLEILAISSKSNFKRLDLPEFWAGVFRTGLDGDLAIVNVANYSNKKAKGWGNQILMHEYVHFVSRRIGSESFRPLWYDEGVAEYLASFRIEKKGKSVSVGSMDVIGDRLYSIQTPSRMGYESIDVEDLFKTTNINMSWRRDESGKQKRKDEKRSFKFYARAMVTYHYFQSEKNLSDQLARYITLLNQGRSIDDAFSLAFKASYETIDKRINDYISGRFVKFLRFDTGKAGIEFPTVNPAIKELDTAGTYSYLAQAILRFGSYSFPERDEALILAKEKAPKSAQIKLAEIEYLLASNSAPTPPTESILATLSKKEIEQWEKSKRKLEPLSSIDAEKQLQVLAETYVDDADIASLLAYNKYDSTLMRLRVGHPDANTDFVNLRKLARKAIRMDNHNGRAFYTLGLAGANATETRKKFLEEATSALYSARLLLGLKTLSPHIMDEINVNMLAGDANRVLKLCRQYKIMSDSNWITKGYGRFFVEAQEFRVIPLGEVKNISENAIEYTDGSIYTGAIKNKRPHGKGILKSYFGGNMEGLWKDGFLEGEGRLSTSNGFHYKGNFESSLVTGIGEMQWPEGFSVTRSKGEFLMGMEHNNHRYYKTDGRIFEGQQWLGGHHGDVTVSKEGKLLHKFTAYRGHIRTQVSNDLIFAGGMDNNYLATGRGACFSQSENHVWPCRFKNGEMIEGQQEL</sequence>
<proteinExistence type="predicted"/>
<name>A0AAN1WLG4_9GAMM</name>
<keyword evidence="3" id="KW-1185">Reference proteome</keyword>
<evidence type="ECO:0000256" key="1">
    <source>
        <dbReference type="SAM" id="SignalP"/>
    </source>
</evidence>
<dbReference type="SUPFAM" id="SSF82185">
    <property type="entry name" value="Histone H3 K4-specific methyltransferase SET7/9 N-terminal domain"/>
    <property type="match status" value="1"/>
</dbReference>
<keyword evidence="1" id="KW-0732">Signal</keyword>
<evidence type="ECO:0000313" key="3">
    <source>
        <dbReference type="Proteomes" id="UP001320119"/>
    </source>
</evidence>
<accession>A0AAN1WLG4</accession>
<dbReference type="PANTHER" id="PTHR23084:SF263">
    <property type="entry name" value="MORN REPEAT-CONTAINING PROTEIN 1"/>
    <property type="match status" value="1"/>
</dbReference>
<organism evidence="2 3">
    <name type="scientific">Marinagarivorans cellulosilyticus</name>
    <dbReference type="NCBI Taxonomy" id="2721545"/>
    <lineage>
        <taxon>Bacteria</taxon>
        <taxon>Pseudomonadati</taxon>
        <taxon>Pseudomonadota</taxon>
        <taxon>Gammaproteobacteria</taxon>
        <taxon>Cellvibrionales</taxon>
        <taxon>Cellvibrionaceae</taxon>
        <taxon>Marinagarivorans</taxon>
    </lineage>
</organism>
<gene>
    <name evidence="2" type="ORF">MARGE09_P3995</name>
</gene>